<organism evidence="1 2">
    <name type="scientific">Platanthera zijinensis</name>
    <dbReference type="NCBI Taxonomy" id="2320716"/>
    <lineage>
        <taxon>Eukaryota</taxon>
        <taxon>Viridiplantae</taxon>
        <taxon>Streptophyta</taxon>
        <taxon>Embryophyta</taxon>
        <taxon>Tracheophyta</taxon>
        <taxon>Spermatophyta</taxon>
        <taxon>Magnoliopsida</taxon>
        <taxon>Liliopsida</taxon>
        <taxon>Asparagales</taxon>
        <taxon>Orchidaceae</taxon>
        <taxon>Orchidoideae</taxon>
        <taxon>Orchideae</taxon>
        <taxon>Orchidinae</taxon>
        <taxon>Platanthera</taxon>
    </lineage>
</organism>
<dbReference type="CDD" id="cd09272">
    <property type="entry name" value="RNase_HI_RT_Ty1"/>
    <property type="match status" value="1"/>
</dbReference>
<protein>
    <recommendedName>
        <fullName evidence="3">Retrovirus-related Pol polyprotein from transposon TNT 1-94</fullName>
    </recommendedName>
</protein>
<dbReference type="PANTHER" id="PTHR11439:SF483">
    <property type="entry name" value="PEPTIDE SYNTHASE GLIP-LIKE, PUTATIVE (AFU_ORTHOLOGUE AFUA_3G12920)-RELATED"/>
    <property type="match status" value="1"/>
</dbReference>
<dbReference type="EMBL" id="JBBWWQ010000003">
    <property type="protein sequence ID" value="KAK8950986.1"/>
    <property type="molecule type" value="Genomic_DNA"/>
</dbReference>
<evidence type="ECO:0008006" key="3">
    <source>
        <dbReference type="Google" id="ProtNLM"/>
    </source>
</evidence>
<evidence type="ECO:0000313" key="1">
    <source>
        <dbReference type="EMBL" id="KAK8950986.1"/>
    </source>
</evidence>
<dbReference type="PANTHER" id="PTHR11439">
    <property type="entry name" value="GAG-POL-RELATED RETROTRANSPOSON"/>
    <property type="match status" value="1"/>
</dbReference>
<sequence length="259" mass="29556">MELCNPVVTPMSTTTKLSSKIEEEGIDREKYRSLIGSLMYLTNTRPDIENAVNIAARFVSNPSKEHFDAAKRILRYLQGTKDFCILYKSHQSNILTGFTDSDWAGDNDERKSTRGFLFLIRTGPISWSSRKQRTVALSTTEAEYVALNNAVCEAIWLIRLKNEVKGDRGGRKEIPTIHCDNSSAIALSKNPVYHNRSKHIDIKHHFIRELLVKKEIEVEFIPTGRQLADLMTKPLARDRFVYLRKKIGMMRAADLEGVL</sequence>
<dbReference type="AlphaFoldDB" id="A0AAP0BTZ0"/>
<evidence type="ECO:0000313" key="2">
    <source>
        <dbReference type="Proteomes" id="UP001418222"/>
    </source>
</evidence>
<dbReference type="Proteomes" id="UP001418222">
    <property type="component" value="Unassembled WGS sequence"/>
</dbReference>
<proteinExistence type="predicted"/>
<keyword evidence="2" id="KW-1185">Reference proteome</keyword>
<name>A0AAP0BTZ0_9ASPA</name>
<comment type="caution">
    <text evidence="1">The sequence shown here is derived from an EMBL/GenBank/DDBJ whole genome shotgun (WGS) entry which is preliminary data.</text>
</comment>
<dbReference type="InterPro" id="IPR043502">
    <property type="entry name" value="DNA/RNA_pol_sf"/>
</dbReference>
<gene>
    <name evidence="1" type="ORF">KSP39_PZI004235</name>
</gene>
<dbReference type="SUPFAM" id="SSF56672">
    <property type="entry name" value="DNA/RNA polymerases"/>
    <property type="match status" value="1"/>
</dbReference>
<reference evidence="1 2" key="1">
    <citation type="journal article" date="2022" name="Nat. Plants">
        <title>Genomes of leafy and leafless Platanthera orchids illuminate the evolution of mycoheterotrophy.</title>
        <authorList>
            <person name="Li M.H."/>
            <person name="Liu K.W."/>
            <person name="Li Z."/>
            <person name="Lu H.C."/>
            <person name="Ye Q.L."/>
            <person name="Zhang D."/>
            <person name="Wang J.Y."/>
            <person name="Li Y.F."/>
            <person name="Zhong Z.M."/>
            <person name="Liu X."/>
            <person name="Yu X."/>
            <person name="Liu D.K."/>
            <person name="Tu X.D."/>
            <person name="Liu B."/>
            <person name="Hao Y."/>
            <person name="Liao X.Y."/>
            <person name="Jiang Y.T."/>
            <person name="Sun W.H."/>
            <person name="Chen J."/>
            <person name="Chen Y.Q."/>
            <person name="Ai Y."/>
            <person name="Zhai J.W."/>
            <person name="Wu S.S."/>
            <person name="Zhou Z."/>
            <person name="Hsiao Y.Y."/>
            <person name="Wu W.L."/>
            <person name="Chen Y.Y."/>
            <person name="Lin Y.F."/>
            <person name="Hsu J.L."/>
            <person name="Li C.Y."/>
            <person name="Wang Z.W."/>
            <person name="Zhao X."/>
            <person name="Zhong W.Y."/>
            <person name="Ma X.K."/>
            <person name="Ma L."/>
            <person name="Huang J."/>
            <person name="Chen G.Z."/>
            <person name="Huang M.Z."/>
            <person name="Huang L."/>
            <person name="Peng D.H."/>
            <person name="Luo Y.B."/>
            <person name="Zou S.Q."/>
            <person name="Chen S.P."/>
            <person name="Lan S."/>
            <person name="Tsai W.C."/>
            <person name="Van de Peer Y."/>
            <person name="Liu Z.J."/>
        </authorList>
    </citation>
    <scope>NUCLEOTIDE SEQUENCE [LARGE SCALE GENOMIC DNA]</scope>
    <source>
        <strain evidence="1">Lor287</strain>
    </source>
</reference>
<accession>A0AAP0BTZ0</accession>